<dbReference type="InterPro" id="IPR029060">
    <property type="entry name" value="PIN-like_dom_sf"/>
</dbReference>
<feature type="domain" description="VapC9 PIN-like" evidence="1">
    <location>
        <begin position="4"/>
        <end position="112"/>
    </location>
</feature>
<dbReference type="Gene3D" id="3.40.50.1010">
    <property type="entry name" value="5'-nuclease"/>
    <property type="match status" value="1"/>
</dbReference>
<dbReference type="InterPro" id="IPR041120">
    <property type="entry name" value="PIN_9"/>
</dbReference>
<reference evidence="2" key="1">
    <citation type="journal article" date="2014" name="Genome Biol. Evol.">
        <title>Pangenome evidence for extensive interdomain horizontal transfer affecting lineage core and shell genes in uncultured planktonic thaumarchaeota and euryarchaeota.</title>
        <authorList>
            <person name="Deschamps P."/>
            <person name="Zivanovic Y."/>
            <person name="Moreira D."/>
            <person name="Rodriguez-Valera F."/>
            <person name="Lopez-Garcia P."/>
        </authorList>
    </citation>
    <scope>NUCLEOTIDE SEQUENCE</scope>
</reference>
<organism evidence="2">
    <name type="scientific">uncultured marine thaumarchaeote KM3_154_A05</name>
    <dbReference type="NCBI Taxonomy" id="1456020"/>
    <lineage>
        <taxon>Archaea</taxon>
        <taxon>Nitrososphaerota</taxon>
        <taxon>environmental samples</taxon>
    </lineage>
</organism>
<dbReference type="Pfam" id="PF18477">
    <property type="entry name" value="PIN_9"/>
    <property type="match status" value="1"/>
</dbReference>
<dbReference type="EMBL" id="KF900642">
    <property type="protein sequence ID" value="AIF02171.1"/>
    <property type="molecule type" value="Genomic_DNA"/>
</dbReference>
<evidence type="ECO:0000259" key="1">
    <source>
        <dbReference type="Pfam" id="PF18477"/>
    </source>
</evidence>
<evidence type="ECO:0000313" key="2">
    <source>
        <dbReference type="EMBL" id="AIF02171.1"/>
    </source>
</evidence>
<protein>
    <submittedName>
        <fullName evidence="2">Nucleotide binding PilT domain-containing protein</fullName>
    </submittedName>
</protein>
<accession>A0A075GDM3</accession>
<name>A0A075GDM3_9ARCH</name>
<sequence length="122" mass="13615">MVEVICDTSFLIHLSTRKIKNIDSVNAEIGQIQFVVPSAVLNELRKLSKTQKKKQDAITTLEFARNLKTTQMSGKFADQAIIEHVRKRGGIIATIDNELKNKIKKLGGSVMSFSNDKIVLES</sequence>
<dbReference type="AlphaFoldDB" id="A0A075GDM3"/>
<proteinExistence type="predicted"/>
<dbReference type="SUPFAM" id="SSF88723">
    <property type="entry name" value="PIN domain-like"/>
    <property type="match status" value="1"/>
</dbReference>